<dbReference type="RefSeq" id="WP_241771173.1">
    <property type="nucleotide sequence ID" value="NZ_BANB01000387.1"/>
</dbReference>
<organism evidence="1 2">
    <name type="scientific">Acidisphaera rubrifaciens HS-AP3</name>
    <dbReference type="NCBI Taxonomy" id="1231350"/>
    <lineage>
        <taxon>Bacteria</taxon>
        <taxon>Pseudomonadati</taxon>
        <taxon>Pseudomonadota</taxon>
        <taxon>Alphaproteobacteria</taxon>
        <taxon>Acetobacterales</taxon>
        <taxon>Acetobacteraceae</taxon>
        <taxon>Acidisphaera</taxon>
    </lineage>
</organism>
<evidence type="ECO:0000313" key="2">
    <source>
        <dbReference type="Proteomes" id="UP000032680"/>
    </source>
</evidence>
<reference evidence="1 2" key="1">
    <citation type="submission" date="2012-11" db="EMBL/GenBank/DDBJ databases">
        <title>Whole genome sequence of Acidisphaera rubrifaciens HS-AP3.</title>
        <authorList>
            <person name="Azuma Y."/>
            <person name="Higashiura N."/>
            <person name="Hirakawa H."/>
            <person name="Matsushita K."/>
        </authorList>
    </citation>
    <scope>NUCLEOTIDE SEQUENCE [LARGE SCALE GENOMIC DNA]</scope>
    <source>
        <strain evidence="1 2">HS-AP3</strain>
    </source>
</reference>
<name>A0A0D6P741_9PROT</name>
<accession>A0A0D6P741</accession>
<proteinExistence type="predicted"/>
<comment type="caution">
    <text evidence="1">The sequence shown here is derived from an EMBL/GenBank/DDBJ whole genome shotgun (WGS) entry which is preliminary data.</text>
</comment>
<dbReference type="Proteomes" id="UP000032680">
    <property type="component" value="Unassembled WGS sequence"/>
</dbReference>
<evidence type="ECO:0000313" key="1">
    <source>
        <dbReference type="EMBL" id="GAN77595.1"/>
    </source>
</evidence>
<dbReference type="AlphaFoldDB" id="A0A0D6P741"/>
<sequence>MAYILMVNTASMGHIGNMPNPPTFTVKKLIALTPEMAQQVSTYRFDHRIASEAEAIRRLIEAGLRAEGEARDEGRR</sequence>
<keyword evidence="2" id="KW-1185">Reference proteome</keyword>
<protein>
    <submittedName>
        <fullName evidence="1">Uncharacterized protein</fullName>
    </submittedName>
</protein>
<dbReference type="EMBL" id="BANB01000387">
    <property type="protein sequence ID" value="GAN77595.1"/>
    <property type="molecule type" value="Genomic_DNA"/>
</dbReference>
<gene>
    <name evidence="1" type="ORF">Asru_0387_01</name>
</gene>